<proteinExistence type="predicted"/>
<keyword evidence="7" id="KW-1185">Reference proteome</keyword>
<feature type="transmembrane region" description="Helical" evidence="5">
    <location>
        <begin position="120"/>
        <end position="143"/>
    </location>
</feature>
<comment type="subcellular location">
    <subcellularLocation>
        <location evidence="1">Membrane</location>
        <topology evidence="1">Multi-pass membrane protein</topology>
    </subcellularLocation>
</comment>
<feature type="transmembrane region" description="Helical" evidence="5">
    <location>
        <begin position="155"/>
        <end position="177"/>
    </location>
</feature>
<protein>
    <recommendedName>
        <fullName evidence="8">RTA1 like protein</fullName>
    </recommendedName>
</protein>
<dbReference type="PANTHER" id="PTHR31465">
    <property type="entry name" value="PROTEIN RTA1-RELATED"/>
    <property type="match status" value="1"/>
</dbReference>
<dbReference type="InterPro" id="IPR007568">
    <property type="entry name" value="RTA1"/>
</dbReference>
<feature type="transmembrane region" description="Helical" evidence="5">
    <location>
        <begin position="20"/>
        <end position="39"/>
    </location>
</feature>
<evidence type="ECO:0000256" key="3">
    <source>
        <dbReference type="ARBA" id="ARBA00022989"/>
    </source>
</evidence>
<feature type="transmembrane region" description="Helical" evidence="5">
    <location>
        <begin position="46"/>
        <end position="65"/>
    </location>
</feature>
<sequence>MAKLEPLKSGYYVWHYVPSIAASVIFTIIFSAITAFHFWKLFKTKVRFTIPFAIGGLFELVGYAARAACTNQTGKLIPFIIQSVFVLLAPTLFAAAVYMVLARIIRSVNGEKYSPIRINLVTKIFVTCDILTFFIQGGGAGLMAQSSLAKMGQNILLAGLILQIITFVLFLTTAVVFERRMGVNPTQAAVQGDVPWKKHLYSLYGVSAMILVRSVFRVIEYGLGNDGYLLGHEWATYVLDALPMFIAMVSFAVWYPSELQPFLVRSDSEEVVPYSVPLKG</sequence>
<accession>A0A1F5LGW8</accession>
<dbReference type="Proteomes" id="UP000177622">
    <property type="component" value="Unassembled WGS sequence"/>
</dbReference>
<dbReference type="OrthoDB" id="3358017at2759"/>
<evidence type="ECO:0008006" key="8">
    <source>
        <dbReference type="Google" id="ProtNLM"/>
    </source>
</evidence>
<dbReference type="Pfam" id="PF04479">
    <property type="entry name" value="RTA1"/>
    <property type="match status" value="1"/>
</dbReference>
<comment type="caution">
    <text evidence="6">The sequence shown here is derived from an EMBL/GenBank/DDBJ whole genome shotgun (WGS) entry which is preliminary data.</text>
</comment>
<reference evidence="6 7" key="1">
    <citation type="journal article" date="2016" name="Sci. Rep.">
        <title>Penicillium arizonense, a new, genome sequenced fungal species, reveals a high chemical diversity in secreted metabolites.</title>
        <authorList>
            <person name="Grijseels S."/>
            <person name="Nielsen J.C."/>
            <person name="Randelovic M."/>
            <person name="Nielsen J."/>
            <person name="Nielsen K.F."/>
            <person name="Workman M."/>
            <person name="Frisvad J.C."/>
        </authorList>
    </citation>
    <scope>NUCLEOTIDE SEQUENCE [LARGE SCALE GENOMIC DNA]</scope>
    <source>
        <strain evidence="6 7">CBS 141311</strain>
    </source>
</reference>
<dbReference type="GO" id="GO:0016020">
    <property type="term" value="C:membrane"/>
    <property type="evidence" value="ECO:0007669"/>
    <property type="project" value="UniProtKB-SubCell"/>
</dbReference>
<keyword evidence="4 5" id="KW-0472">Membrane</keyword>
<evidence type="ECO:0000256" key="1">
    <source>
        <dbReference type="ARBA" id="ARBA00004141"/>
    </source>
</evidence>
<feature type="transmembrane region" description="Helical" evidence="5">
    <location>
        <begin position="201"/>
        <end position="219"/>
    </location>
</feature>
<keyword evidence="2 5" id="KW-0812">Transmembrane</keyword>
<gene>
    <name evidence="6" type="ORF">PENARI_c010G03107</name>
</gene>
<evidence type="ECO:0000313" key="6">
    <source>
        <dbReference type="EMBL" id="OGE52452.1"/>
    </source>
</evidence>
<dbReference type="STRING" id="1835702.A0A1F5LGW8"/>
<organism evidence="6 7">
    <name type="scientific">Penicillium arizonense</name>
    <dbReference type="NCBI Taxonomy" id="1835702"/>
    <lineage>
        <taxon>Eukaryota</taxon>
        <taxon>Fungi</taxon>
        <taxon>Dikarya</taxon>
        <taxon>Ascomycota</taxon>
        <taxon>Pezizomycotina</taxon>
        <taxon>Eurotiomycetes</taxon>
        <taxon>Eurotiomycetidae</taxon>
        <taxon>Eurotiales</taxon>
        <taxon>Aspergillaceae</taxon>
        <taxon>Penicillium</taxon>
    </lineage>
</organism>
<name>A0A1F5LGW8_PENAI</name>
<evidence type="ECO:0000256" key="2">
    <source>
        <dbReference type="ARBA" id="ARBA00022692"/>
    </source>
</evidence>
<feature type="transmembrane region" description="Helical" evidence="5">
    <location>
        <begin position="77"/>
        <end position="100"/>
    </location>
</feature>
<dbReference type="AlphaFoldDB" id="A0A1F5LGW8"/>
<dbReference type="RefSeq" id="XP_022487894.1">
    <property type="nucleotide sequence ID" value="XM_022632182.1"/>
</dbReference>
<feature type="transmembrane region" description="Helical" evidence="5">
    <location>
        <begin position="234"/>
        <end position="255"/>
    </location>
</feature>
<dbReference type="GeneID" id="34576916"/>
<evidence type="ECO:0000256" key="5">
    <source>
        <dbReference type="SAM" id="Phobius"/>
    </source>
</evidence>
<keyword evidence="3 5" id="KW-1133">Transmembrane helix</keyword>
<dbReference type="EMBL" id="LXJU01000010">
    <property type="protein sequence ID" value="OGE52452.1"/>
    <property type="molecule type" value="Genomic_DNA"/>
</dbReference>
<evidence type="ECO:0000313" key="7">
    <source>
        <dbReference type="Proteomes" id="UP000177622"/>
    </source>
</evidence>
<dbReference type="PANTHER" id="PTHR31465:SF27">
    <property type="entry name" value="DOMAIN PROTEIN, PUTATIVE (AFU_ORTHOLOGUE AFUA_3G01030)-RELATED"/>
    <property type="match status" value="1"/>
</dbReference>
<evidence type="ECO:0000256" key="4">
    <source>
        <dbReference type="ARBA" id="ARBA00023136"/>
    </source>
</evidence>